<protein>
    <submittedName>
        <fullName evidence="3">C-type mannose receptor 2</fullName>
    </submittedName>
</protein>
<dbReference type="SUPFAM" id="SSF56436">
    <property type="entry name" value="C-type lectin-like"/>
    <property type="match status" value="2"/>
</dbReference>
<organism evidence="3 4">
    <name type="scientific">Merluccius polli</name>
    <name type="common">Benguela hake</name>
    <name type="synonym">Merluccius cadenati</name>
    <dbReference type="NCBI Taxonomy" id="89951"/>
    <lineage>
        <taxon>Eukaryota</taxon>
        <taxon>Metazoa</taxon>
        <taxon>Chordata</taxon>
        <taxon>Craniata</taxon>
        <taxon>Vertebrata</taxon>
        <taxon>Euteleostomi</taxon>
        <taxon>Actinopterygii</taxon>
        <taxon>Neopterygii</taxon>
        <taxon>Teleostei</taxon>
        <taxon>Neoteleostei</taxon>
        <taxon>Acanthomorphata</taxon>
        <taxon>Zeiogadaria</taxon>
        <taxon>Gadariae</taxon>
        <taxon>Gadiformes</taxon>
        <taxon>Gadoidei</taxon>
        <taxon>Merlucciidae</taxon>
        <taxon>Merluccius</taxon>
    </lineage>
</organism>
<dbReference type="Pfam" id="PF00059">
    <property type="entry name" value="Lectin_C"/>
    <property type="match status" value="2"/>
</dbReference>
<keyword evidence="1" id="KW-0430">Lectin</keyword>
<dbReference type="PROSITE" id="PS50041">
    <property type="entry name" value="C_TYPE_LECTIN_2"/>
    <property type="match status" value="2"/>
</dbReference>
<dbReference type="Gene3D" id="3.10.100.10">
    <property type="entry name" value="Mannose-Binding Protein A, subunit A"/>
    <property type="match status" value="2"/>
</dbReference>
<gene>
    <name evidence="3" type="primary">Mrc2_1</name>
    <name evidence="3" type="ORF">N1851_021712</name>
</gene>
<keyword evidence="3" id="KW-0675">Receptor</keyword>
<accession>A0AA47MJH8</accession>
<dbReference type="Proteomes" id="UP001174136">
    <property type="component" value="Unassembled WGS sequence"/>
</dbReference>
<dbReference type="GO" id="GO:0030246">
    <property type="term" value="F:carbohydrate binding"/>
    <property type="evidence" value="ECO:0007669"/>
    <property type="project" value="UniProtKB-KW"/>
</dbReference>
<proteinExistence type="predicted"/>
<dbReference type="InterPro" id="IPR016187">
    <property type="entry name" value="CTDL_fold"/>
</dbReference>
<name>A0AA47MJH8_MERPO</name>
<reference evidence="3" key="1">
    <citation type="journal article" date="2023" name="Front. Mar. Sci.">
        <title>A new Merluccius polli reference genome to investigate the effects of global change in West African waters.</title>
        <authorList>
            <person name="Mateo J.L."/>
            <person name="Blanco-Fernandez C."/>
            <person name="Garcia-Vazquez E."/>
            <person name="Machado-Schiaffino G."/>
        </authorList>
    </citation>
    <scope>NUCLEOTIDE SEQUENCE</scope>
    <source>
        <strain evidence="3">C29</strain>
        <tissue evidence="3">Fin</tissue>
    </source>
</reference>
<dbReference type="EMBL" id="JAOPHQ010003978">
    <property type="protein sequence ID" value="KAK0141270.1"/>
    <property type="molecule type" value="Genomic_DNA"/>
</dbReference>
<dbReference type="PANTHER" id="PTHR22803">
    <property type="entry name" value="MANNOSE, PHOSPHOLIPASE, LECTIN RECEPTOR RELATED"/>
    <property type="match status" value="1"/>
</dbReference>
<dbReference type="InterPro" id="IPR001304">
    <property type="entry name" value="C-type_lectin-like"/>
</dbReference>
<evidence type="ECO:0000256" key="1">
    <source>
        <dbReference type="ARBA" id="ARBA00022734"/>
    </source>
</evidence>
<evidence type="ECO:0000313" key="3">
    <source>
        <dbReference type="EMBL" id="KAK0141270.1"/>
    </source>
</evidence>
<sequence length="351" mass="41073">MVEERNRLQTAYNTTVKQQGTLRKNLHGNLCTCWQNSSCSCYYMSESIKTWQDSRRDCQERGSDLIVINSRDEQEFVKDFNRRVWLGLTDAEKEGTWKWVDGTHLTTAYWGPRQPDNHGKKGEDCVEHNTWNGWNDMKCAMSRRSDEIEMHIETSEYQPYLASDTEKIVPDCTTNSKRHLHLVFLSIGLLCFLQASLNISLRLGWKESRDPTSSPNLTKRECYTSWQMFSASCYYISMLRGNWQTGHQDCLERRAHLVIVNNRQELDFVMRLAREPTAAWIGMNDFKREGFWRWLDGTPVTRDSSYWAPGQPDDAGREDCGEIRALDNFSGFNDYDCNTRLKWICEKTQND</sequence>
<dbReference type="InterPro" id="IPR050111">
    <property type="entry name" value="C-type_lectin/snaclec_domain"/>
</dbReference>
<dbReference type="SMART" id="SM00034">
    <property type="entry name" value="CLECT"/>
    <property type="match status" value="2"/>
</dbReference>
<evidence type="ECO:0000313" key="4">
    <source>
        <dbReference type="Proteomes" id="UP001174136"/>
    </source>
</evidence>
<dbReference type="InterPro" id="IPR033989">
    <property type="entry name" value="CD209-like_CTLD"/>
</dbReference>
<feature type="domain" description="C-type lectin" evidence="2">
    <location>
        <begin position="37"/>
        <end position="139"/>
    </location>
</feature>
<comment type="caution">
    <text evidence="3">The sequence shown here is derived from an EMBL/GenBank/DDBJ whole genome shotgun (WGS) entry which is preliminary data.</text>
</comment>
<dbReference type="InterPro" id="IPR016186">
    <property type="entry name" value="C-type_lectin-like/link_sf"/>
</dbReference>
<dbReference type="CDD" id="cd03590">
    <property type="entry name" value="CLECT_DC-SIGN_like"/>
    <property type="match status" value="2"/>
</dbReference>
<dbReference type="AlphaFoldDB" id="A0AA47MJH8"/>
<evidence type="ECO:0000259" key="2">
    <source>
        <dbReference type="PROSITE" id="PS50041"/>
    </source>
</evidence>
<feature type="domain" description="C-type lectin" evidence="2">
    <location>
        <begin position="229"/>
        <end position="346"/>
    </location>
</feature>
<keyword evidence="4" id="KW-1185">Reference proteome</keyword>